<evidence type="ECO:0000313" key="4">
    <source>
        <dbReference type="EMBL" id="CAG8589239.1"/>
    </source>
</evidence>
<feature type="coiled-coil region" evidence="1">
    <location>
        <begin position="235"/>
        <end position="265"/>
    </location>
</feature>
<evidence type="ECO:0000256" key="1">
    <source>
        <dbReference type="SAM" id="Coils"/>
    </source>
</evidence>
<evidence type="ECO:0000256" key="2">
    <source>
        <dbReference type="SAM" id="MobiDB-lite"/>
    </source>
</evidence>
<feature type="compositionally biased region" description="Low complexity" evidence="2">
    <location>
        <begin position="158"/>
        <end position="168"/>
    </location>
</feature>
<dbReference type="SMART" id="SM01052">
    <property type="entry name" value="CAP_GLY"/>
    <property type="match status" value="1"/>
</dbReference>
<gene>
    <name evidence="4" type="ORF">AGERDE_LOCUS8522</name>
</gene>
<organism evidence="4 5">
    <name type="scientific">Ambispora gerdemannii</name>
    <dbReference type="NCBI Taxonomy" id="144530"/>
    <lineage>
        <taxon>Eukaryota</taxon>
        <taxon>Fungi</taxon>
        <taxon>Fungi incertae sedis</taxon>
        <taxon>Mucoromycota</taxon>
        <taxon>Glomeromycotina</taxon>
        <taxon>Glomeromycetes</taxon>
        <taxon>Archaeosporales</taxon>
        <taxon>Ambisporaceae</taxon>
        <taxon>Ambispora</taxon>
    </lineage>
</organism>
<evidence type="ECO:0000259" key="3">
    <source>
        <dbReference type="PROSITE" id="PS50245"/>
    </source>
</evidence>
<name>A0A9N9C600_9GLOM</name>
<dbReference type="Pfam" id="PF01302">
    <property type="entry name" value="CAP_GLY"/>
    <property type="match status" value="1"/>
</dbReference>
<keyword evidence="5" id="KW-1185">Reference proteome</keyword>
<reference evidence="4" key="1">
    <citation type="submission" date="2021-06" db="EMBL/GenBank/DDBJ databases">
        <authorList>
            <person name="Kallberg Y."/>
            <person name="Tangrot J."/>
            <person name="Rosling A."/>
        </authorList>
    </citation>
    <scope>NUCLEOTIDE SEQUENCE</scope>
    <source>
        <strain evidence="4">MT106</strain>
    </source>
</reference>
<protein>
    <submittedName>
        <fullName evidence="4">1726_t:CDS:1</fullName>
    </submittedName>
</protein>
<feature type="compositionally biased region" description="Polar residues" evidence="2">
    <location>
        <begin position="84"/>
        <end position="102"/>
    </location>
</feature>
<dbReference type="GO" id="GO:0035371">
    <property type="term" value="C:microtubule plus-end"/>
    <property type="evidence" value="ECO:0007669"/>
    <property type="project" value="TreeGrafter"/>
</dbReference>
<dbReference type="AlphaFoldDB" id="A0A9N9C600"/>
<dbReference type="InterPro" id="IPR000938">
    <property type="entry name" value="CAP-Gly_domain"/>
</dbReference>
<dbReference type="EMBL" id="CAJVPL010001831">
    <property type="protein sequence ID" value="CAG8589239.1"/>
    <property type="molecule type" value="Genomic_DNA"/>
</dbReference>
<feature type="region of interest" description="Disordered" evidence="2">
    <location>
        <begin position="79"/>
        <end position="182"/>
    </location>
</feature>
<sequence>MATTNNLIVGARCEIHGDRGIIRYVGHTDFQPGKWVGVELEKMNGKNNGSVNGKQYFECKPNHGVFVRASQIKTILPSAEGESSMVQGQTPQPDTSFSSSNRETPEPRFAPANDPTLLKARERLKSPTLLTSSTAALRSSSLKQPSSPSSTRTSFALRTPTTPTFSRPRSSEHIDDDATAADDTIFDEPIDASGDVDLSMASAGGSTAPSLLNTANIGGSEYNMRETPTVSLKEYEELRLKLKIMENKRQEDREKMREAELLRQEAAQFTSIKPKLQG</sequence>
<dbReference type="PROSITE" id="PS00845">
    <property type="entry name" value="CAP_GLY_1"/>
    <property type="match status" value="1"/>
</dbReference>
<keyword evidence="1" id="KW-0175">Coiled coil</keyword>
<feature type="domain" description="CAP-Gly" evidence="3">
    <location>
        <begin position="26"/>
        <end position="68"/>
    </location>
</feature>
<comment type="caution">
    <text evidence="4">The sequence shown here is derived from an EMBL/GenBank/DDBJ whole genome shotgun (WGS) entry which is preliminary data.</text>
</comment>
<dbReference type="GO" id="GO:0005938">
    <property type="term" value="C:cell cortex"/>
    <property type="evidence" value="ECO:0007669"/>
    <property type="project" value="TreeGrafter"/>
</dbReference>
<accession>A0A9N9C600</accession>
<dbReference type="PANTHER" id="PTHR18916">
    <property type="entry name" value="DYNACTIN 1-RELATED MICROTUBULE-BINDING"/>
    <property type="match status" value="1"/>
</dbReference>
<proteinExistence type="predicted"/>
<dbReference type="Gene3D" id="2.30.30.190">
    <property type="entry name" value="CAP Gly-rich-like domain"/>
    <property type="match status" value="1"/>
</dbReference>
<dbReference type="Proteomes" id="UP000789831">
    <property type="component" value="Unassembled WGS sequence"/>
</dbReference>
<dbReference type="OrthoDB" id="2130750at2759"/>
<dbReference type="InterPro" id="IPR036859">
    <property type="entry name" value="CAP-Gly_dom_sf"/>
</dbReference>
<dbReference type="PANTHER" id="PTHR18916:SF90">
    <property type="entry name" value="CAP-GLY DOMAIN-CONTAINING PROTEIN"/>
    <property type="match status" value="1"/>
</dbReference>
<evidence type="ECO:0000313" key="5">
    <source>
        <dbReference type="Proteomes" id="UP000789831"/>
    </source>
</evidence>
<dbReference type="GO" id="GO:0051010">
    <property type="term" value="F:microtubule plus-end binding"/>
    <property type="evidence" value="ECO:0007669"/>
    <property type="project" value="TreeGrafter"/>
</dbReference>
<dbReference type="GO" id="GO:0005634">
    <property type="term" value="C:nucleus"/>
    <property type="evidence" value="ECO:0007669"/>
    <property type="project" value="TreeGrafter"/>
</dbReference>
<dbReference type="PROSITE" id="PS50245">
    <property type="entry name" value="CAP_GLY_2"/>
    <property type="match status" value="1"/>
</dbReference>
<dbReference type="SUPFAM" id="SSF74924">
    <property type="entry name" value="Cap-Gly domain"/>
    <property type="match status" value="1"/>
</dbReference>
<dbReference type="GO" id="GO:0031122">
    <property type="term" value="P:cytoplasmic microtubule organization"/>
    <property type="evidence" value="ECO:0007669"/>
    <property type="project" value="TreeGrafter"/>
</dbReference>
<feature type="compositionally biased region" description="Low complexity" evidence="2">
    <location>
        <begin position="126"/>
        <end position="150"/>
    </location>
</feature>